<evidence type="ECO:0000256" key="1">
    <source>
        <dbReference type="ARBA" id="ARBA00007992"/>
    </source>
</evidence>
<dbReference type="GO" id="GO:0071949">
    <property type="term" value="F:FAD binding"/>
    <property type="evidence" value="ECO:0007669"/>
    <property type="project" value="InterPro"/>
</dbReference>
<protein>
    <recommendedName>
        <fullName evidence="6">FAD-binding domain-containing protein</fullName>
    </recommendedName>
</protein>
<dbReference type="Gene3D" id="3.50.50.60">
    <property type="entry name" value="FAD/NAD(P)-binding domain"/>
    <property type="match status" value="1"/>
</dbReference>
<name>A0A178CLV6_9EURO</name>
<keyword evidence="4" id="KW-0560">Oxidoreductase</keyword>
<keyword evidence="5" id="KW-0503">Monooxygenase</keyword>
<keyword evidence="8" id="KW-1185">Reference proteome</keyword>
<dbReference type="InterPro" id="IPR002938">
    <property type="entry name" value="FAD-bd"/>
</dbReference>
<evidence type="ECO:0000256" key="4">
    <source>
        <dbReference type="ARBA" id="ARBA00023002"/>
    </source>
</evidence>
<evidence type="ECO:0000313" key="7">
    <source>
        <dbReference type="EMBL" id="OAL29811.1"/>
    </source>
</evidence>
<dbReference type="Pfam" id="PF01494">
    <property type="entry name" value="FAD_binding_3"/>
    <property type="match status" value="1"/>
</dbReference>
<dbReference type="InterPro" id="IPR050493">
    <property type="entry name" value="FAD-dep_Monooxygenase_BioMet"/>
</dbReference>
<feature type="domain" description="FAD-binding" evidence="6">
    <location>
        <begin position="122"/>
        <end position="362"/>
    </location>
</feature>
<sequence>MAPTKLRIGVCGGGMGGLTAAIACARAGAKVTLLEAAKELGEIGAGIQMFSNVSRILIRWDVDKIIGDDLVAVDEINTWGLDDELLGRFDPKEGRKLTGFPHWSVCPPPALNRAADGRLYRLTECARRSGVDLIVGSRVQSLQHSKEGVKVTTIHGVEHTFDLLIGSDGLRSTIRQSLFPETVPKAASTVAAFRGVLSYEEVFAQVPEARMWLRNTADAWIGPQGYILLYPLSAGRELNVVAMFQMDRVVTKAEEMDIQEFRNLYKDWSPFARKILGLLKSTQIWPLLVLPPMKSWSNEHKNVVLLGDAAHGMQNHMAQGAATAMEDGVFLGTVVSEVIRGNIGLPTAIELYEKKRMPRVWTKQQVSFVNGTFNMAAGEDARKRNKASRPEVVCSDKNIIQPNKLLPPTYRTWQLAFSPVSVPGIMYFDAEGDAENAVCEYLQETTAMDEQTLVTKGLWDKWWGLVDNNGLEDDAGKV</sequence>
<dbReference type="EMBL" id="LVCJ01000078">
    <property type="protein sequence ID" value="OAL29811.1"/>
    <property type="molecule type" value="Genomic_DNA"/>
</dbReference>
<dbReference type="AlphaFoldDB" id="A0A178CLV6"/>
<dbReference type="GO" id="GO:0004497">
    <property type="term" value="F:monooxygenase activity"/>
    <property type="evidence" value="ECO:0007669"/>
    <property type="project" value="UniProtKB-KW"/>
</dbReference>
<dbReference type="PANTHER" id="PTHR13789:SF309">
    <property type="entry name" value="PUTATIVE (AFU_ORTHOLOGUE AFUA_6G14510)-RELATED"/>
    <property type="match status" value="1"/>
</dbReference>
<gene>
    <name evidence="7" type="ORF">AYO20_09004</name>
</gene>
<dbReference type="Pfam" id="PF12831">
    <property type="entry name" value="FAD_oxidored"/>
    <property type="match status" value="1"/>
</dbReference>
<dbReference type="InterPro" id="IPR036188">
    <property type="entry name" value="FAD/NAD-bd_sf"/>
</dbReference>
<dbReference type="Proteomes" id="UP000185904">
    <property type="component" value="Unassembled WGS sequence"/>
</dbReference>
<dbReference type="PANTHER" id="PTHR13789">
    <property type="entry name" value="MONOOXYGENASE"/>
    <property type="match status" value="1"/>
</dbReference>
<dbReference type="OrthoDB" id="420606at2759"/>
<keyword evidence="2" id="KW-0285">Flavoprotein</keyword>
<keyword evidence="3" id="KW-0274">FAD</keyword>
<evidence type="ECO:0000259" key="6">
    <source>
        <dbReference type="Pfam" id="PF01494"/>
    </source>
</evidence>
<reference evidence="7 8" key="1">
    <citation type="submission" date="2016-03" db="EMBL/GenBank/DDBJ databases">
        <title>The draft genome sequence of Fonsecaea nubica causative agent of cutaneous subcutaneous infection in human host.</title>
        <authorList>
            <person name="Costa F."/>
            <person name="Sybren D.H."/>
            <person name="Raittz R.T."/>
            <person name="Weiss V.A."/>
            <person name="Leao A.C."/>
            <person name="Gomes R."/>
            <person name="De Souza E.M."/>
            <person name="Pedrosa F.O."/>
            <person name="Steffens M.B."/>
            <person name="Bombassaro A."/>
            <person name="Tadra-Sfeir M.Z."/>
            <person name="Moreno L.F."/>
            <person name="Najafzadeh M.J."/>
            <person name="Felipe M.S."/>
            <person name="Teixeira M."/>
            <person name="Sun J."/>
            <person name="Xi L."/>
            <person name="Castro M.A."/>
            <person name="Vicente V.A."/>
        </authorList>
    </citation>
    <scope>NUCLEOTIDE SEQUENCE [LARGE SCALE GENOMIC DNA]</scope>
    <source>
        <strain evidence="7 8">CBS 269.64</strain>
    </source>
</reference>
<evidence type="ECO:0000256" key="2">
    <source>
        <dbReference type="ARBA" id="ARBA00022630"/>
    </source>
</evidence>
<accession>A0A178CLV6</accession>
<dbReference type="SUPFAM" id="SSF54373">
    <property type="entry name" value="FAD-linked reductases, C-terminal domain"/>
    <property type="match status" value="1"/>
</dbReference>
<dbReference type="PROSITE" id="PS51257">
    <property type="entry name" value="PROKAR_LIPOPROTEIN"/>
    <property type="match status" value="1"/>
</dbReference>
<evidence type="ECO:0000256" key="3">
    <source>
        <dbReference type="ARBA" id="ARBA00022827"/>
    </source>
</evidence>
<dbReference type="GeneID" id="34592404"/>
<proteinExistence type="inferred from homology"/>
<organism evidence="7 8">
    <name type="scientific">Fonsecaea nubica</name>
    <dbReference type="NCBI Taxonomy" id="856822"/>
    <lineage>
        <taxon>Eukaryota</taxon>
        <taxon>Fungi</taxon>
        <taxon>Dikarya</taxon>
        <taxon>Ascomycota</taxon>
        <taxon>Pezizomycotina</taxon>
        <taxon>Eurotiomycetes</taxon>
        <taxon>Chaetothyriomycetidae</taxon>
        <taxon>Chaetothyriales</taxon>
        <taxon>Herpotrichiellaceae</taxon>
        <taxon>Fonsecaea</taxon>
    </lineage>
</organism>
<dbReference type="SUPFAM" id="SSF51905">
    <property type="entry name" value="FAD/NAD(P)-binding domain"/>
    <property type="match status" value="1"/>
</dbReference>
<comment type="similarity">
    <text evidence="1">Belongs to the paxM FAD-dependent monooxygenase family.</text>
</comment>
<dbReference type="RefSeq" id="XP_022496739.1">
    <property type="nucleotide sequence ID" value="XM_022647276.1"/>
</dbReference>
<evidence type="ECO:0000256" key="5">
    <source>
        <dbReference type="ARBA" id="ARBA00023033"/>
    </source>
</evidence>
<dbReference type="PRINTS" id="PR00420">
    <property type="entry name" value="RNGMNOXGNASE"/>
</dbReference>
<comment type="caution">
    <text evidence="7">The sequence shown here is derived from an EMBL/GenBank/DDBJ whole genome shotgun (WGS) entry which is preliminary data.</text>
</comment>
<evidence type="ECO:0000313" key="8">
    <source>
        <dbReference type="Proteomes" id="UP000185904"/>
    </source>
</evidence>